<name>A0A480B594_9FIRM</name>
<dbReference type="PANTHER" id="PTHR39181:SF1">
    <property type="entry name" value="TYROSINE-PROTEIN PHOSPHATASE YWQE"/>
    <property type="match status" value="1"/>
</dbReference>
<evidence type="ECO:0000256" key="5">
    <source>
        <dbReference type="ARBA" id="ARBA00051722"/>
    </source>
</evidence>
<evidence type="ECO:0000313" key="7">
    <source>
        <dbReference type="Proteomes" id="UP000300381"/>
    </source>
</evidence>
<protein>
    <recommendedName>
        <fullName evidence="2">protein-tyrosine-phosphatase</fullName>
        <ecNumber evidence="2">3.1.3.48</ecNumber>
    </recommendedName>
</protein>
<keyword evidence="4" id="KW-0904">Protein phosphatase</keyword>
<dbReference type="AlphaFoldDB" id="A0A480B594"/>
<sequence>MIKMGKNMKRILDLQTHILPGIEEGKGPQTMAESIQMIKGLVASGITDIFCTPKVNTHNLYSILETLSTDVEKMVHIVNEQNINVTLHKGAVVELSDNMLAYISNHRESLALGNSHFMLVTVPENCKVYHVDAWLQELCDLGITPIISEVECNSLFFNQPERLLQWVDKGILFECNITSFQHHSEHYKRALDLYTNGLIHFFGTGYDAIPNHYESYVEAISKLDTEYKKDLLSDVRLNERDLLADRVFYPAVPEHWIGQRPNFWTRLLSFAL</sequence>
<evidence type="ECO:0000256" key="4">
    <source>
        <dbReference type="ARBA" id="ARBA00022912"/>
    </source>
</evidence>
<proteinExistence type="inferred from homology"/>
<organism evidence="6 7">
    <name type="scientific">Veillonella tobetsuensis</name>
    <dbReference type="NCBI Taxonomy" id="1110546"/>
    <lineage>
        <taxon>Bacteria</taxon>
        <taxon>Bacillati</taxon>
        <taxon>Bacillota</taxon>
        <taxon>Negativicutes</taxon>
        <taxon>Veillonellales</taxon>
        <taxon>Veillonellaceae</taxon>
        <taxon>Veillonella</taxon>
    </lineage>
</organism>
<dbReference type="PANTHER" id="PTHR39181">
    <property type="entry name" value="TYROSINE-PROTEIN PHOSPHATASE YWQE"/>
    <property type="match status" value="1"/>
</dbReference>
<gene>
    <name evidence="6" type="primary">epsC</name>
    <name evidence="6" type="ORF">PAGU1578_06360</name>
</gene>
<dbReference type="Pfam" id="PF19567">
    <property type="entry name" value="CpsB_CapC"/>
    <property type="match status" value="1"/>
</dbReference>
<comment type="similarity">
    <text evidence="1">Belongs to the metallo-dependent hydrolases superfamily. CpsB/CapC family.</text>
</comment>
<accession>A0A480B594</accession>
<comment type="caution">
    <text evidence="6">The sequence shown here is derived from an EMBL/GenBank/DDBJ whole genome shotgun (WGS) entry which is preliminary data.</text>
</comment>
<evidence type="ECO:0000256" key="3">
    <source>
        <dbReference type="ARBA" id="ARBA00022801"/>
    </source>
</evidence>
<dbReference type="EMBL" id="BJCQ01000013">
    <property type="protein sequence ID" value="GCL67015.1"/>
    <property type="molecule type" value="Genomic_DNA"/>
</dbReference>
<dbReference type="Proteomes" id="UP000300381">
    <property type="component" value="Unassembled WGS sequence"/>
</dbReference>
<evidence type="ECO:0000313" key="6">
    <source>
        <dbReference type="EMBL" id="GCL67015.1"/>
    </source>
</evidence>
<dbReference type="GO" id="GO:0004725">
    <property type="term" value="F:protein tyrosine phosphatase activity"/>
    <property type="evidence" value="ECO:0007669"/>
    <property type="project" value="UniProtKB-EC"/>
</dbReference>
<comment type="catalytic activity">
    <reaction evidence="5">
        <text>O-phospho-L-tyrosyl-[protein] + H2O = L-tyrosyl-[protein] + phosphate</text>
        <dbReference type="Rhea" id="RHEA:10684"/>
        <dbReference type="Rhea" id="RHEA-COMP:10136"/>
        <dbReference type="Rhea" id="RHEA-COMP:20101"/>
        <dbReference type="ChEBI" id="CHEBI:15377"/>
        <dbReference type="ChEBI" id="CHEBI:43474"/>
        <dbReference type="ChEBI" id="CHEBI:46858"/>
        <dbReference type="ChEBI" id="CHEBI:61978"/>
        <dbReference type="EC" id="3.1.3.48"/>
    </reaction>
</comment>
<evidence type="ECO:0000256" key="2">
    <source>
        <dbReference type="ARBA" id="ARBA00013064"/>
    </source>
</evidence>
<evidence type="ECO:0000256" key="1">
    <source>
        <dbReference type="ARBA" id="ARBA00005750"/>
    </source>
</evidence>
<dbReference type="Gene3D" id="3.20.20.140">
    <property type="entry name" value="Metal-dependent hydrolases"/>
    <property type="match status" value="1"/>
</dbReference>
<dbReference type="InterPro" id="IPR016667">
    <property type="entry name" value="Caps_polysacc_synth_CpsB/CapC"/>
</dbReference>
<dbReference type="GO" id="GO:0030145">
    <property type="term" value="F:manganese ion binding"/>
    <property type="evidence" value="ECO:0007669"/>
    <property type="project" value="InterPro"/>
</dbReference>
<reference evidence="6 7" key="1">
    <citation type="submission" date="2019-03" db="EMBL/GenBank/DDBJ databases">
        <title>Draft genome sequences of two Veillonella tobetsuensis clinical isolates from intraoperative bronchial fluids of elderly patients with pulmonary carcinoma.</title>
        <authorList>
            <person name="Akiyama T."/>
        </authorList>
    </citation>
    <scope>NUCLEOTIDE SEQUENCE [LARGE SCALE GENOMIC DNA]</scope>
    <source>
        <strain evidence="6 7">PAGU 1578</strain>
    </source>
</reference>
<keyword evidence="3" id="KW-0378">Hydrolase</keyword>
<dbReference type="EC" id="3.1.3.48" evidence="2"/>